<evidence type="ECO:0000256" key="1">
    <source>
        <dbReference type="SAM" id="MobiDB-lite"/>
    </source>
</evidence>
<feature type="compositionally biased region" description="Low complexity" evidence="1">
    <location>
        <begin position="57"/>
        <end position="70"/>
    </location>
</feature>
<keyword evidence="3" id="KW-1185">Reference proteome</keyword>
<evidence type="ECO:0008006" key="4">
    <source>
        <dbReference type="Google" id="ProtNLM"/>
    </source>
</evidence>
<evidence type="ECO:0000313" key="2">
    <source>
        <dbReference type="EMBL" id="KAK7817213.1"/>
    </source>
</evidence>
<dbReference type="EMBL" id="JBBHLL010000096">
    <property type="protein sequence ID" value="KAK7817213.1"/>
    <property type="molecule type" value="Genomic_DNA"/>
</dbReference>
<feature type="compositionally biased region" description="Polar residues" evidence="1">
    <location>
        <begin position="16"/>
        <end position="48"/>
    </location>
</feature>
<feature type="region of interest" description="Disordered" evidence="1">
    <location>
        <begin position="15"/>
        <end position="74"/>
    </location>
</feature>
<name>A0AAW0ISM5_MYOGA</name>
<dbReference type="AlphaFoldDB" id="A0AAW0ISM5"/>
<protein>
    <recommendedName>
        <fullName evidence="4">SH3 domain-containing protein</fullName>
    </recommendedName>
</protein>
<proteinExistence type="predicted"/>
<sequence length="120" mass="12785">MEMPWVRWADGGFGGTESNLMNDSLGSGDTGSISKNYPNNMSLSNQLGTPRHEAKWGGSSTGSSTSVGSTLAGEVLREPGDVLEIPGDEPGQKSCVVYLRCDREWATGIHIGPTSRQWPS</sequence>
<dbReference type="Proteomes" id="UP001488838">
    <property type="component" value="Unassembled WGS sequence"/>
</dbReference>
<accession>A0AAW0ISM5</accession>
<comment type="caution">
    <text evidence="2">The sequence shown here is derived from an EMBL/GenBank/DDBJ whole genome shotgun (WGS) entry which is preliminary data.</text>
</comment>
<gene>
    <name evidence="2" type="ORF">U0070_004350</name>
</gene>
<organism evidence="2 3">
    <name type="scientific">Myodes glareolus</name>
    <name type="common">Bank vole</name>
    <name type="synonym">Clethrionomys glareolus</name>
    <dbReference type="NCBI Taxonomy" id="447135"/>
    <lineage>
        <taxon>Eukaryota</taxon>
        <taxon>Metazoa</taxon>
        <taxon>Chordata</taxon>
        <taxon>Craniata</taxon>
        <taxon>Vertebrata</taxon>
        <taxon>Euteleostomi</taxon>
        <taxon>Mammalia</taxon>
        <taxon>Eutheria</taxon>
        <taxon>Euarchontoglires</taxon>
        <taxon>Glires</taxon>
        <taxon>Rodentia</taxon>
        <taxon>Myomorpha</taxon>
        <taxon>Muroidea</taxon>
        <taxon>Cricetidae</taxon>
        <taxon>Arvicolinae</taxon>
        <taxon>Myodes</taxon>
    </lineage>
</organism>
<evidence type="ECO:0000313" key="3">
    <source>
        <dbReference type="Proteomes" id="UP001488838"/>
    </source>
</evidence>
<reference evidence="2 3" key="1">
    <citation type="journal article" date="2023" name="bioRxiv">
        <title>Conserved and derived expression patterns and positive selection on dental genes reveal complex evolutionary context of ever-growing rodent molars.</title>
        <authorList>
            <person name="Calamari Z.T."/>
            <person name="Song A."/>
            <person name="Cohen E."/>
            <person name="Akter M."/>
            <person name="Roy R.D."/>
            <person name="Hallikas O."/>
            <person name="Christensen M.M."/>
            <person name="Li P."/>
            <person name="Marangoni P."/>
            <person name="Jernvall J."/>
            <person name="Klein O.D."/>
        </authorList>
    </citation>
    <scope>NUCLEOTIDE SEQUENCE [LARGE SCALE GENOMIC DNA]</scope>
    <source>
        <strain evidence="2">V071</strain>
    </source>
</reference>